<proteinExistence type="predicted"/>
<name>E3I1J5_RHOVT</name>
<dbReference type="InterPro" id="IPR000477">
    <property type="entry name" value="RT_dom"/>
</dbReference>
<dbReference type="InterPro" id="IPR043502">
    <property type="entry name" value="DNA/RNA_pol_sf"/>
</dbReference>
<dbReference type="EMBL" id="CP002292">
    <property type="protein sequence ID" value="ADP72370.1"/>
    <property type="molecule type" value="Genomic_DNA"/>
</dbReference>
<gene>
    <name evidence="2" type="ordered locus">Rvan_3174</name>
</gene>
<dbReference type="Proteomes" id="UP000001399">
    <property type="component" value="Chromosome"/>
</dbReference>
<reference evidence="3" key="1">
    <citation type="journal article" date="2011" name="J. Bacteriol.">
        <title>Genome sequences of eight morphologically diverse alphaproteobacteria.</title>
        <authorList>
            <consortium name="US DOE Joint Genome Institute"/>
            <person name="Brown P.J."/>
            <person name="Kysela D.T."/>
            <person name="Buechlein A."/>
            <person name="Hemmerich C."/>
            <person name="Brun Y.V."/>
        </authorList>
    </citation>
    <scope>NUCLEOTIDE SEQUENCE [LARGE SCALE GENOMIC DNA]</scope>
    <source>
        <strain evidence="3">ATCC 17100 / ATH 3.1.1 / DSM 162 / LMG 4299</strain>
    </source>
</reference>
<accession>E3I1J5</accession>
<keyword evidence="3" id="KW-1185">Reference proteome</keyword>
<dbReference type="AlphaFoldDB" id="E3I1J5"/>
<dbReference type="HOGENOM" id="CLU_778185_0_0_5"/>
<evidence type="ECO:0000313" key="2">
    <source>
        <dbReference type="EMBL" id="ADP72370.1"/>
    </source>
</evidence>
<dbReference type="PROSITE" id="PS50878">
    <property type="entry name" value="RT_POL"/>
    <property type="match status" value="1"/>
</dbReference>
<organism evidence="2 3">
    <name type="scientific">Rhodomicrobium vannielii (strain ATCC 17100 / DSM 162 / LMG 4299 / NCIMB 10020 / ATH 3.1.1)</name>
    <dbReference type="NCBI Taxonomy" id="648757"/>
    <lineage>
        <taxon>Bacteria</taxon>
        <taxon>Pseudomonadati</taxon>
        <taxon>Pseudomonadota</taxon>
        <taxon>Alphaproteobacteria</taxon>
        <taxon>Hyphomicrobiales</taxon>
        <taxon>Hyphomicrobiaceae</taxon>
        <taxon>Rhodomicrobium</taxon>
    </lineage>
</organism>
<dbReference type="SUPFAM" id="SSF56672">
    <property type="entry name" value="DNA/RNA polymerases"/>
    <property type="match status" value="1"/>
</dbReference>
<dbReference type="KEGG" id="rva:Rvan_3174"/>
<evidence type="ECO:0000259" key="1">
    <source>
        <dbReference type="PROSITE" id="PS50878"/>
    </source>
</evidence>
<sequence length="356" mass="38751">MKSNGGYRMIHDHGLRHRTAQHLVKRVVDVFFVPRSFQYTHLGYQAAIQQTKAFITQGYVHVAHLDITDFFGSFDLEKLLSELPFKQATAGAPSNGGLPPQSGKGKGLPLPHEVVEHVVTGRYMTVRLKLRKNPYWNSPLPSPAQLLDTARLGIPQGSACSSVVAAYTVSGLEWSPTPDVKLVNLADDFLLLAKSPKLCAEETDALAETIGKLPGGTFKLKLKTATEASNGFQFLGHHIQLVDGSLHVAPTLAADEDLVGKLDDLEVKLGEIVFPKLSKTVKVDKKAAIQSLAKSAAILAGWKSAFSQCSDIDGFIAPYVDTLSWWLDEIGATVDDLKQAIIPDMEYTPSFYALGK</sequence>
<feature type="domain" description="Reverse transcriptase" evidence="1">
    <location>
        <begin position="1"/>
        <end position="239"/>
    </location>
</feature>
<evidence type="ECO:0000313" key="3">
    <source>
        <dbReference type="Proteomes" id="UP000001399"/>
    </source>
</evidence>
<dbReference type="eggNOG" id="COG3344">
    <property type="taxonomic scope" value="Bacteria"/>
</dbReference>
<protein>
    <recommendedName>
        <fullName evidence="1">Reverse transcriptase domain-containing protein</fullName>
    </recommendedName>
</protein>